<dbReference type="InterPro" id="IPR050845">
    <property type="entry name" value="Cu-binding_ET"/>
</dbReference>
<feature type="signal peptide" evidence="3">
    <location>
        <begin position="1"/>
        <end position="24"/>
    </location>
</feature>
<keyword evidence="1" id="KW-0479">Metal-binding</keyword>
<dbReference type="InterPro" id="IPR008972">
    <property type="entry name" value="Cupredoxin"/>
</dbReference>
<dbReference type="SUPFAM" id="SSF49503">
    <property type="entry name" value="Cupredoxins"/>
    <property type="match status" value="1"/>
</dbReference>
<dbReference type="Gene3D" id="2.60.40.420">
    <property type="entry name" value="Cupredoxins - blue copper proteins"/>
    <property type="match status" value="1"/>
</dbReference>
<keyword evidence="5" id="KW-1185">Reference proteome</keyword>
<feature type="chain" id="PRO_5004102836" evidence="3">
    <location>
        <begin position="25"/>
        <end position="177"/>
    </location>
</feature>
<dbReference type="RefSeq" id="WP_015495330.1">
    <property type="nucleotide sequence ID" value="NC_020908.1"/>
</dbReference>
<dbReference type="HOGENOM" id="CLU_102172_2_0_5"/>
<protein>
    <submittedName>
        <fullName evidence="4">Cupredoxin [blue copper protein]-like protein</fullName>
    </submittedName>
</protein>
<accession>M9RJ61</accession>
<sequence length="177" mass="19621">MITQSIPRVILVPLMMLGTTAAMADPDHDELPGLGQVGDVSHIDQVIEVDMGEMYFCPDNFAFERGETVKFILVNSGRMVHEFAIGTEETQNVHEQEMNVMLREGMMTTRILRHDRMLASGMMHVDANARLLALDETAELIWTFSGEQDELIIACNVPGYRVAGMEGVVTIGADHLS</sequence>
<gene>
    <name evidence="4" type="ORF">OA238_c21480</name>
</gene>
<dbReference type="PANTHER" id="PTHR38439">
    <property type="entry name" value="AURACYANIN-B"/>
    <property type="match status" value="1"/>
</dbReference>
<proteinExistence type="predicted"/>
<dbReference type="eggNOG" id="COG4454">
    <property type="taxonomic scope" value="Bacteria"/>
</dbReference>
<evidence type="ECO:0000256" key="1">
    <source>
        <dbReference type="ARBA" id="ARBA00022723"/>
    </source>
</evidence>
<evidence type="ECO:0000256" key="3">
    <source>
        <dbReference type="SAM" id="SignalP"/>
    </source>
</evidence>
<keyword evidence="3" id="KW-0732">Signal</keyword>
<dbReference type="OrthoDB" id="9816061at2"/>
<evidence type="ECO:0000313" key="4">
    <source>
        <dbReference type="EMBL" id="AGI72232.1"/>
    </source>
</evidence>
<dbReference type="Proteomes" id="UP000004688">
    <property type="component" value="Chromosome"/>
</dbReference>
<dbReference type="AlphaFoldDB" id="M9RJ61"/>
<name>M9RJ61_9RHOB</name>
<organism evidence="4 5">
    <name type="scientific">Octadecabacter arcticus 238</name>
    <dbReference type="NCBI Taxonomy" id="391616"/>
    <lineage>
        <taxon>Bacteria</taxon>
        <taxon>Pseudomonadati</taxon>
        <taxon>Pseudomonadota</taxon>
        <taxon>Alphaproteobacteria</taxon>
        <taxon>Rhodobacterales</taxon>
        <taxon>Roseobacteraceae</taxon>
        <taxon>Octadecabacter</taxon>
    </lineage>
</organism>
<evidence type="ECO:0000313" key="5">
    <source>
        <dbReference type="Proteomes" id="UP000004688"/>
    </source>
</evidence>
<dbReference type="GO" id="GO:0046872">
    <property type="term" value="F:metal ion binding"/>
    <property type="evidence" value="ECO:0007669"/>
    <property type="project" value="UniProtKB-KW"/>
</dbReference>
<dbReference type="KEGG" id="oar:OA238_c21480"/>
<reference evidence="4 5" key="1">
    <citation type="journal article" date="2013" name="PLoS ONE">
        <title>Poles Apart: Arctic and Antarctic Octadecabacter strains Share High Genome Plasticity and a New Type of Xanthorhodopsin.</title>
        <authorList>
            <person name="Vollmers J."/>
            <person name="Voget S."/>
            <person name="Dietrich S."/>
            <person name="Gollnow K."/>
            <person name="Smits M."/>
            <person name="Meyer K."/>
            <person name="Brinkhoff T."/>
            <person name="Simon M."/>
            <person name="Daniel R."/>
        </authorList>
    </citation>
    <scope>NUCLEOTIDE SEQUENCE [LARGE SCALE GENOMIC DNA]</scope>
    <source>
        <strain evidence="4 5">238</strain>
    </source>
</reference>
<dbReference type="PANTHER" id="PTHR38439:SF3">
    <property type="entry name" value="COPPER-RESISTANT CUPROPROTEIN COPI"/>
    <property type="match status" value="1"/>
</dbReference>
<keyword evidence="2" id="KW-0186">Copper</keyword>
<evidence type="ECO:0000256" key="2">
    <source>
        <dbReference type="ARBA" id="ARBA00023008"/>
    </source>
</evidence>
<dbReference type="EMBL" id="CP003742">
    <property type="protein sequence ID" value="AGI72232.1"/>
    <property type="molecule type" value="Genomic_DNA"/>
</dbReference>